<dbReference type="EMBL" id="CP061800">
    <property type="protein sequence ID" value="QTA84170.1"/>
    <property type="molecule type" value="Genomic_DNA"/>
</dbReference>
<protein>
    <submittedName>
        <fullName evidence="1">Uncharacterized protein</fullName>
    </submittedName>
</protein>
<gene>
    <name evidence="1" type="ORF">dnm_001630</name>
</gene>
<proteinExistence type="predicted"/>
<keyword evidence="2" id="KW-1185">Reference proteome</keyword>
<accession>A0A975BF61</accession>
<evidence type="ECO:0000313" key="1">
    <source>
        <dbReference type="EMBL" id="QTA84170.1"/>
    </source>
</evidence>
<sequence>MSSEHKKEHITAVECTACGWVGISTQLDFINENNCPCADPRCPYCGARTEEIPIGDEIR</sequence>
<evidence type="ECO:0000313" key="2">
    <source>
        <dbReference type="Proteomes" id="UP000663722"/>
    </source>
</evidence>
<organism evidence="1 2">
    <name type="scientific">Desulfonema magnum</name>
    <dbReference type="NCBI Taxonomy" id="45655"/>
    <lineage>
        <taxon>Bacteria</taxon>
        <taxon>Pseudomonadati</taxon>
        <taxon>Thermodesulfobacteriota</taxon>
        <taxon>Desulfobacteria</taxon>
        <taxon>Desulfobacterales</taxon>
        <taxon>Desulfococcaceae</taxon>
        <taxon>Desulfonema</taxon>
    </lineage>
</organism>
<reference evidence="1" key="1">
    <citation type="journal article" date="2021" name="Microb. Physiol.">
        <title>Proteogenomic Insights into the Physiology of Marine, Sulfate-Reducing, Filamentous Desulfonema limicola and Desulfonema magnum.</title>
        <authorList>
            <person name="Schnaars V."/>
            <person name="Wohlbrand L."/>
            <person name="Scheve S."/>
            <person name="Hinrichs C."/>
            <person name="Reinhardt R."/>
            <person name="Rabus R."/>
        </authorList>
    </citation>
    <scope>NUCLEOTIDE SEQUENCE</scope>
    <source>
        <strain evidence="1">4be13</strain>
    </source>
</reference>
<name>A0A975BF61_9BACT</name>
<dbReference type="Proteomes" id="UP000663722">
    <property type="component" value="Chromosome"/>
</dbReference>
<dbReference type="KEGG" id="dmm:dnm_001630"/>
<dbReference type="AlphaFoldDB" id="A0A975BF61"/>
<dbReference type="RefSeq" id="WP_207680777.1">
    <property type="nucleotide sequence ID" value="NZ_CP061800.1"/>
</dbReference>